<sequence length="268" mass="30021">VSLSVLSLLTSVNAAPKLCIDDNTISIMEACYTTFIQSYGIENPLPLAEFFSGFHAKRTAMLEEDGIGAKPAMKEYGVALTNCLASVENCILDATYEQPGLGAQKDDGHKYNTDRLITAYQTSDRGYEIQMRHFYCLRACADSSADATQKCDDDLAAIQNPTCDDYSKNMQCWREEFTKCCGPEGGEFQCNSVGAEYKIFMKDQMETGTCNMSVDELADYLNKQLTHELATEAWAAQLKDANFEDDQVREELEPILHETENFRTLFNE</sequence>
<dbReference type="AlphaFoldDB" id="A0AAN5I0Z1"/>
<name>A0AAN5I0Z1_9BILA</name>
<evidence type="ECO:0000256" key="4">
    <source>
        <dbReference type="ARBA" id="ARBA00022842"/>
    </source>
</evidence>
<dbReference type="GO" id="GO:0046872">
    <property type="term" value="F:metal ion binding"/>
    <property type="evidence" value="ECO:0007669"/>
    <property type="project" value="UniProtKB-KW"/>
</dbReference>
<keyword evidence="6" id="KW-1185">Reference proteome</keyword>
<feature type="non-terminal residue" evidence="5">
    <location>
        <position position="268"/>
    </location>
</feature>
<keyword evidence="4" id="KW-0460">Magnesium</keyword>
<dbReference type="PANTHER" id="PTHR21208:SF0">
    <property type="entry name" value="ADP-DEPENDENT GLUCOKINASE"/>
    <property type="match status" value="1"/>
</dbReference>
<proteinExistence type="predicted"/>
<evidence type="ECO:0000313" key="5">
    <source>
        <dbReference type="EMBL" id="GMR47773.1"/>
    </source>
</evidence>
<accession>A0AAN5I0Z1</accession>
<dbReference type="GO" id="GO:0043843">
    <property type="term" value="F:ADP-specific glucokinase activity"/>
    <property type="evidence" value="ECO:0007669"/>
    <property type="project" value="TreeGrafter"/>
</dbReference>
<dbReference type="GO" id="GO:0005783">
    <property type="term" value="C:endoplasmic reticulum"/>
    <property type="evidence" value="ECO:0007669"/>
    <property type="project" value="TreeGrafter"/>
</dbReference>
<evidence type="ECO:0000313" key="6">
    <source>
        <dbReference type="Proteomes" id="UP001328107"/>
    </source>
</evidence>
<reference evidence="6" key="1">
    <citation type="submission" date="2022-10" db="EMBL/GenBank/DDBJ databases">
        <title>Genome assembly of Pristionchus species.</title>
        <authorList>
            <person name="Yoshida K."/>
            <person name="Sommer R.J."/>
        </authorList>
    </citation>
    <scope>NUCLEOTIDE SEQUENCE [LARGE SCALE GENOMIC DNA]</scope>
    <source>
        <strain evidence="6">RS5460</strain>
    </source>
</reference>
<keyword evidence="3" id="KW-0418">Kinase</keyword>
<feature type="non-terminal residue" evidence="5">
    <location>
        <position position="1"/>
    </location>
</feature>
<organism evidence="5 6">
    <name type="scientific">Pristionchus mayeri</name>
    <dbReference type="NCBI Taxonomy" id="1317129"/>
    <lineage>
        <taxon>Eukaryota</taxon>
        <taxon>Metazoa</taxon>
        <taxon>Ecdysozoa</taxon>
        <taxon>Nematoda</taxon>
        <taxon>Chromadorea</taxon>
        <taxon>Rhabditida</taxon>
        <taxon>Rhabditina</taxon>
        <taxon>Diplogasteromorpha</taxon>
        <taxon>Diplogasteroidea</taxon>
        <taxon>Neodiplogasteridae</taxon>
        <taxon>Pristionchus</taxon>
    </lineage>
</organism>
<dbReference type="InterPro" id="IPR007666">
    <property type="entry name" value="ADP_PFK/GK"/>
</dbReference>
<dbReference type="Proteomes" id="UP001328107">
    <property type="component" value="Unassembled WGS sequence"/>
</dbReference>
<keyword evidence="1" id="KW-0808">Transferase</keyword>
<dbReference type="EMBL" id="BTRK01000004">
    <property type="protein sequence ID" value="GMR47773.1"/>
    <property type="molecule type" value="Genomic_DNA"/>
</dbReference>
<keyword evidence="2" id="KW-0479">Metal-binding</keyword>
<evidence type="ECO:0000256" key="2">
    <source>
        <dbReference type="ARBA" id="ARBA00022723"/>
    </source>
</evidence>
<dbReference type="GO" id="GO:0006006">
    <property type="term" value="P:glucose metabolic process"/>
    <property type="evidence" value="ECO:0007669"/>
    <property type="project" value="TreeGrafter"/>
</dbReference>
<dbReference type="PANTHER" id="PTHR21208">
    <property type="entry name" value="ADP-DEPENDENT GLUCOKINASE"/>
    <property type="match status" value="1"/>
</dbReference>
<evidence type="ECO:0000256" key="1">
    <source>
        <dbReference type="ARBA" id="ARBA00022679"/>
    </source>
</evidence>
<gene>
    <name evidence="5" type="ORF">PMAYCL1PPCAC_17968</name>
</gene>
<comment type="caution">
    <text evidence="5">The sequence shown here is derived from an EMBL/GenBank/DDBJ whole genome shotgun (WGS) entry which is preliminary data.</text>
</comment>
<evidence type="ECO:0000256" key="3">
    <source>
        <dbReference type="ARBA" id="ARBA00022777"/>
    </source>
</evidence>
<protein>
    <submittedName>
        <fullName evidence="5">Uncharacterized protein</fullName>
    </submittedName>
</protein>